<feature type="region of interest" description="Disordered" evidence="1">
    <location>
        <begin position="63"/>
        <end position="95"/>
    </location>
</feature>
<organism evidence="2 3">
    <name type="scientific">Rotaria magnacalcarata</name>
    <dbReference type="NCBI Taxonomy" id="392030"/>
    <lineage>
        <taxon>Eukaryota</taxon>
        <taxon>Metazoa</taxon>
        <taxon>Spiralia</taxon>
        <taxon>Gnathifera</taxon>
        <taxon>Rotifera</taxon>
        <taxon>Eurotatoria</taxon>
        <taxon>Bdelloidea</taxon>
        <taxon>Philodinida</taxon>
        <taxon>Philodinidae</taxon>
        <taxon>Rotaria</taxon>
    </lineage>
</organism>
<evidence type="ECO:0000313" key="3">
    <source>
        <dbReference type="Proteomes" id="UP000681720"/>
    </source>
</evidence>
<sequence>MILDTMIADESLPSEKRLITRNTLLLKHIHQHDKEFHRVSHTQESKKLLPFTHSFAELTRNRSQKDITPSIVDQMPPTTPTGTTSQHLTLTNRRKRSSLVIKKTTTYY</sequence>
<dbReference type="AlphaFoldDB" id="A0A8S3HIU2"/>
<name>A0A8S3HIU2_9BILA</name>
<protein>
    <submittedName>
        <fullName evidence="2">Uncharacterized protein</fullName>
    </submittedName>
</protein>
<comment type="caution">
    <text evidence="2">The sequence shown here is derived from an EMBL/GenBank/DDBJ whole genome shotgun (WGS) entry which is preliminary data.</text>
</comment>
<dbReference type="Proteomes" id="UP000681720">
    <property type="component" value="Unassembled WGS sequence"/>
</dbReference>
<reference evidence="2" key="1">
    <citation type="submission" date="2021-02" db="EMBL/GenBank/DDBJ databases">
        <authorList>
            <person name="Nowell W R."/>
        </authorList>
    </citation>
    <scope>NUCLEOTIDE SEQUENCE</scope>
</reference>
<proteinExistence type="predicted"/>
<feature type="compositionally biased region" description="Polar residues" evidence="1">
    <location>
        <begin position="80"/>
        <end position="91"/>
    </location>
</feature>
<evidence type="ECO:0000256" key="1">
    <source>
        <dbReference type="SAM" id="MobiDB-lite"/>
    </source>
</evidence>
<evidence type="ECO:0000313" key="2">
    <source>
        <dbReference type="EMBL" id="CAF5183619.1"/>
    </source>
</evidence>
<dbReference type="EMBL" id="CAJOBJ010331679">
    <property type="protein sequence ID" value="CAF5183619.1"/>
    <property type="molecule type" value="Genomic_DNA"/>
</dbReference>
<gene>
    <name evidence="2" type="ORF">GIL414_LOCUS70178</name>
</gene>
<accession>A0A8S3HIU2</accession>